<dbReference type="AlphaFoldDB" id="A0A921Q6K0"/>
<dbReference type="PANTHER" id="PTHR35163">
    <property type="entry name" value="OS02G0467300 PROTEIN"/>
    <property type="match status" value="1"/>
</dbReference>
<evidence type="ECO:0000313" key="3">
    <source>
        <dbReference type="Proteomes" id="UP000807115"/>
    </source>
</evidence>
<sequence length="121" mass="14045">GGKSTGRRFFGCLVQDNIERCQFVELIDAPWPQCLQHSLKELWKELKTTRRCEARVENEELIEAICLNYEVNRTKRMAEMMCSRYKMKAISIAVEAGKLKYLVYCLPAVIIVLALALFRKN</sequence>
<reference evidence="2" key="2">
    <citation type="submission" date="2020-10" db="EMBL/GenBank/DDBJ databases">
        <authorList>
            <person name="Cooper E.A."/>
            <person name="Brenton Z.W."/>
            <person name="Flinn B.S."/>
            <person name="Jenkins J."/>
            <person name="Shu S."/>
            <person name="Flowers D."/>
            <person name="Luo F."/>
            <person name="Wang Y."/>
            <person name="Xia P."/>
            <person name="Barry K."/>
            <person name="Daum C."/>
            <person name="Lipzen A."/>
            <person name="Yoshinaga Y."/>
            <person name="Schmutz J."/>
            <person name="Saski C."/>
            <person name="Vermerris W."/>
            <person name="Kresovich S."/>
        </authorList>
    </citation>
    <scope>NUCLEOTIDE SEQUENCE</scope>
</reference>
<feature type="transmembrane region" description="Helical" evidence="1">
    <location>
        <begin position="101"/>
        <end position="118"/>
    </location>
</feature>
<feature type="non-terminal residue" evidence="2">
    <location>
        <position position="1"/>
    </location>
</feature>
<proteinExistence type="predicted"/>
<organism evidence="2 3">
    <name type="scientific">Sorghum bicolor</name>
    <name type="common">Sorghum</name>
    <name type="synonym">Sorghum vulgare</name>
    <dbReference type="NCBI Taxonomy" id="4558"/>
    <lineage>
        <taxon>Eukaryota</taxon>
        <taxon>Viridiplantae</taxon>
        <taxon>Streptophyta</taxon>
        <taxon>Embryophyta</taxon>
        <taxon>Tracheophyta</taxon>
        <taxon>Spermatophyta</taxon>
        <taxon>Magnoliopsida</taxon>
        <taxon>Liliopsida</taxon>
        <taxon>Poales</taxon>
        <taxon>Poaceae</taxon>
        <taxon>PACMAD clade</taxon>
        <taxon>Panicoideae</taxon>
        <taxon>Andropogonodae</taxon>
        <taxon>Andropogoneae</taxon>
        <taxon>Sorghinae</taxon>
        <taxon>Sorghum</taxon>
    </lineage>
</organism>
<comment type="caution">
    <text evidence="2">The sequence shown here is derived from an EMBL/GenBank/DDBJ whole genome shotgun (WGS) entry which is preliminary data.</text>
</comment>
<dbReference type="PANTHER" id="PTHR35163:SF12">
    <property type="entry name" value="OS05G0134500 PROTEIN"/>
    <property type="match status" value="1"/>
</dbReference>
<keyword evidence="1" id="KW-1133">Transmembrane helix</keyword>
<keyword evidence="1" id="KW-0472">Membrane</keyword>
<gene>
    <name evidence="2" type="ORF">BDA96_10G250900</name>
</gene>
<keyword evidence="1" id="KW-0812">Transmembrane</keyword>
<evidence type="ECO:0000256" key="1">
    <source>
        <dbReference type="SAM" id="Phobius"/>
    </source>
</evidence>
<dbReference type="Proteomes" id="UP000807115">
    <property type="component" value="Chromosome 10"/>
</dbReference>
<accession>A0A921Q6K0</accession>
<reference evidence="2" key="1">
    <citation type="journal article" date="2019" name="BMC Genomics">
        <title>A new reference genome for Sorghum bicolor reveals high levels of sequence similarity between sweet and grain genotypes: implications for the genetics of sugar metabolism.</title>
        <authorList>
            <person name="Cooper E.A."/>
            <person name="Brenton Z.W."/>
            <person name="Flinn B.S."/>
            <person name="Jenkins J."/>
            <person name="Shu S."/>
            <person name="Flowers D."/>
            <person name="Luo F."/>
            <person name="Wang Y."/>
            <person name="Xia P."/>
            <person name="Barry K."/>
            <person name="Daum C."/>
            <person name="Lipzen A."/>
            <person name="Yoshinaga Y."/>
            <person name="Schmutz J."/>
            <person name="Saski C."/>
            <person name="Vermerris W."/>
            <person name="Kresovich S."/>
        </authorList>
    </citation>
    <scope>NUCLEOTIDE SEQUENCE</scope>
</reference>
<evidence type="ECO:0000313" key="2">
    <source>
        <dbReference type="EMBL" id="KAG0515107.1"/>
    </source>
</evidence>
<protein>
    <submittedName>
        <fullName evidence="2">Uncharacterized protein</fullName>
    </submittedName>
</protein>
<name>A0A921Q6K0_SORBI</name>
<dbReference type="EMBL" id="CM027689">
    <property type="protein sequence ID" value="KAG0515107.1"/>
    <property type="molecule type" value="Genomic_DNA"/>
</dbReference>